<protein>
    <submittedName>
        <fullName evidence="1">Uncharacterized protein</fullName>
    </submittedName>
</protein>
<sequence>MARAWYAYDGMGSPFLTSSYNLSVIKPTCINGCKVCAIYELNGGSTPQLLSANIRNYIIFMMISSVAQPSDPGAKIYLYSKNC</sequence>
<gene>
    <name evidence="1" type="ORF">HDE69_001692</name>
</gene>
<evidence type="ECO:0000313" key="1">
    <source>
        <dbReference type="EMBL" id="MBB5620643.1"/>
    </source>
</evidence>
<comment type="caution">
    <text evidence="1">The sequence shown here is derived from an EMBL/GenBank/DDBJ whole genome shotgun (WGS) entry which is preliminary data.</text>
</comment>
<dbReference type="EMBL" id="JACHCF010000003">
    <property type="protein sequence ID" value="MBB5620643.1"/>
    <property type="molecule type" value="Genomic_DNA"/>
</dbReference>
<dbReference type="Proteomes" id="UP000537718">
    <property type="component" value="Unassembled WGS sequence"/>
</dbReference>
<dbReference type="AlphaFoldDB" id="A0A7W8YRU1"/>
<evidence type="ECO:0000313" key="2">
    <source>
        <dbReference type="Proteomes" id="UP000537718"/>
    </source>
</evidence>
<accession>A0A7W8YRU1</accession>
<name>A0A7W8YRU1_9SPHI</name>
<reference evidence="1 2" key="1">
    <citation type="submission" date="2020-08" db="EMBL/GenBank/DDBJ databases">
        <title>Genomic Encyclopedia of Type Strains, Phase IV (KMG-V): Genome sequencing to study the core and pangenomes of soil and plant-associated prokaryotes.</title>
        <authorList>
            <person name="Whitman W."/>
        </authorList>
    </citation>
    <scope>NUCLEOTIDE SEQUENCE [LARGE SCALE GENOMIC DNA]</scope>
    <source>
        <strain evidence="1 2">MP7CTX6</strain>
    </source>
</reference>
<proteinExistence type="predicted"/>
<organism evidence="1 2">
    <name type="scientific">Pedobacter cryoconitis</name>
    <dbReference type="NCBI Taxonomy" id="188932"/>
    <lineage>
        <taxon>Bacteria</taxon>
        <taxon>Pseudomonadati</taxon>
        <taxon>Bacteroidota</taxon>
        <taxon>Sphingobacteriia</taxon>
        <taxon>Sphingobacteriales</taxon>
        <taxon>Sphingobacteriaceae</taxon>
        <taxon>Pedobacter</taxon>
    </lineage>
</organism>